<evidence type="ECO:0000313" key="11">
    <source>
        <dbReference type="Proteomes" id="UP000184386"/>
    </source>
</evidence>
<dbReference type="NCBIfam" id="NF011443">
    <property type="entry name" value="PRK14869.1-5"/>
    <property type="match status" value="1"/>
</dbReference>
<dbReference type="SMART" id="SM00116">
    <property type="entry name" value="CBS"/>
    <property type="match status" value="2"/>
</dbReference>
<evidence type="ECO:0000256" key="6">
    <source>
        <dbReference type="ARBA" id="ARBA00032535"/>
    </source>
</evidence>
<evidence type="ECO:0000256" key="7">
    <source>
        <dbReference type="ARBA" id="ARBA00047820"/>
    </source>
</evidence>
<dbReference type="Pfam" id="PF02833">
    <property type="entry name" value="DHHA2"/>
    <property type="match status" value="1"/>
</dbReference>
<organism evidence="10 11">
    <name type="scientific">Anaerocolumna jejuensis DSM 15929</name>
    <dbReference type="NCBI Taxonomy" id="1121322"/>
    <lineage>
        <taxon>Bacteria</taxon>
        <taxon>Bacillati</taxon>
        <taxon>Bacillota</taxon>
        <taxon>Clostridia</taxon>
        <taxon>Lachnospirales</taxon>
        <taxon>Lachnospiraceae</taxon>
        <taxon>Anaerocolumna</taxon>
    </lineage>
</organism>
<dbReference type="PANTHER" id="PTHR12112:SF22">
    <property type="entry name" value="MANGANESE-DEPENDENT INORGANIC PYROPHOSPHATASE-RELATED"/>
    <property type="match status" value="1"/>
</dbReference>
<evidence type="ECO:0000256" key="4">
    <source>
        <dbReference type="ARBA" id="ARBA00022801"/>
    </source>
</evidence>
<feature type="domain" description="CBS" evidence="9">
    <location>
        <begin position="74"/>
        <end position="132"/>
    </location>
</feature>
<feature type="domain" description="CBS" evidence="9">
    <location>
        <begin position="252"/>
        <end position="309"/>
    </location>
</feature>
<dbReference type="EC" id="3.6.1.1" evidence="2"/>
<accession>A0A1M6RX21</accession>
<evidence type="ECO:0000256" key="5">
    <source>
        <dbReference type="ARBA" id="ARBA00023211"/>
    </source>
</evidence>
<dbReference type="NCBIfam" id="NF011442">
    <property type="entry name" value="PRK14869.1-4"/>
    <property type="match status" value="1"/>
</dbReference>
<evidence type="ECO:0000256" key="2">
    <source>
        <dbReference type="ARBA" id="ARBA00012146"/>
    </source>
</evidence>
<dbReference type="RefSeq" id="WP_073276004.1">
    <property type="nucleotide sequence ID" value="NZ_FRAC01000011.1"/>
</dbReference>
<dbReference type="Proteomes" id="UP000184386">
    <property type="component" value="Unassembled WGS sequence"/>
</dbReference>
<keyword evidence="11" id="KW-1185">Reference proteome</keyword>
<dbReference type="STRING" id="1121322.SAMN02745136_02324"/>
<dbReference type="GO" id="GO:0005737">
    <property type="term" value="C:cytoplasm"/>
    <property type="evidence" value="ECO:0007669"/>
    <property type="project" value="InterPro"/>
</dbReference>
<evidence type="ECO:0000313" key="10">
    <source>
        <dbReference type="EMBL" id="SHK36990.1"/>
    </source>
</evidence>
<dbReference type="InterPro" id="IPR001667">
    <property type="entry name" value="DDH_dom"/>
</dbReference>
<dbReference type="InterPro" id="IPR038222">
    <property type="entry name" value="DHHA2_dom_sf"/>
</dbReference>
<keyword evidence="4" id="KW-0378">Hydrolase</keyword>
<sequence length="547" mass="61608">MENQIFVIGHVNPDTDSICSAIAYAHLKTKLSGEGFVPKRAGHINSETKFVLEAFKVSAPGYLPDVRTQVKDIEIRRTKGVKCGISLKEAWSYMRESNVVTLPIVDAEDHLEGLITVGDITKSYMDVYDNRILTKAHTPCRNLVETLEGELIVGSSEEIFHNGKVLIAAANPDLMENYIEKDDVVILGNRYESQLCAIEMNAGCIIVCDGASVSKTITKMAQNNSCIIIKTPYDTFTAARLINQSIPIQFFMTDKDILSFTKDDYIEDIKGIMAQKRHRDFPILDKDGYYFGMISRRNLLGAKRKKLILVDHNEKSQAVDGLEDAEILEIIDHHRLGSLETINPVFFRNQPLGCTATIIYQMYLEHQISIEPQIAGLLCSAILSDTLVYRSPTCTEMDKQAAEALAKLAGIQTEEYARRMFEAGSDLTNKSPEEIFYQDFKKFTTGEVSFGVGQISSMSREELDRIKESLVPYMQKAYHEHGVEMLFFMLTNIMDGSTEFLYQGAGAKELLINTFHFDKNDKVFHLENVVSRKKQVIPALMLALQEN</sequence>
<dbReference type="InterPro" id="IPR046342">
    <property type="entry name" value="CBS_dom_sf"/>
</dbReference>
<protein>
    <recommendedName>
        <fullName evidence="2">inorganic diphosphatase</fullName>
        <ecNumber evidence="2">3.6.1.1</ecNumber>
    </recommendedName>
    <alternativeName>
        <fullName evidence="6">Pyrophosphate phospho-hydrolase</fullName>
    </alternativeName>
</protein>
<comment type="cofactor">
    <cofactor evidence="1">
        <name>Mn(2+)</name>
        <dbReference type="ChEBI" id="CHEBI:29035"/>
    </cofactor>
</comment>
<dbReference type="Gene3D" id="3.40.1390.20">
    <property type="entry name" value="HprK N-terminal domain-like"/>
    <property type="match status" value="1"/>
</dbReference>
<dbReference type="SMART" id="SM01131">
    <property type="entry name" value="DHHA2"/>
    <property type="match status" value="1"/>
</dbReference>
<evidence type="ECO:0000256" key="1">
    <source>
        <dbReference type="ARBA" id="ARBA00001936"/>
    </source>
</evidence>
<dbReference type="GO" id="GO:0046872">
    <property type="term" value="F:metal ion binding"/>
    <property type="evidence" value="ECO:0007669"/>
    <property type="project" value="UniProtKB-KW"/>
</dbReference>
<reference evidence="10 11" key="1">
    <citation type="submission" date="2016-11" db="EMBL/GenBank/DDBJ databases">
        <authorList>
            <person name="Jaros S."/>
            <person name="Januszkiewicz K."/>
            <person name="Wedrychowicz H."/>
        </authorList>
    </citation>
    <scope>NUCLEOTIDE SEQUENCE [LARGE SCALE GENOMIC DNA]</scope>
    <source>
        <strain evidence="10 11">DSM 15929</strain>
    </source>
</reference>
<dbReference type="InterPro" id="IPR000644">
    <property type="entry name" value="CBS_dom"/>
</dbReference>
<dbReference type="GO" id="GO:0004427">
    <property type="term" value="F:inorganic diphosphate phosphatase activity"/>
    <property type="evidence" value="ECO:0007669"/>
    <property type="project" value="UniProtKB-EC"/>
</dbReference>
<dbReference type="FunFam" id="3.90.1640.10:FF:000001">
    <property type="entry name" value="Probable manganese-dependent inorganic pyrophosphatase"/>
    <property type="match status" value="1"/>
</dbReference>
<dbReference type="Pfam" id="PF01368">
    <property type="entry name" value="DHH"/>
    <property type="match status" value="1"/>
</dbReference>
<dbReference type="Gene3D" id="3.10.580.10">
    <property type="entry name" value="CBS-domain"/>
    <property type="match status" value="1"/>
</dbReference>
<dbReference type="Gene3D" id="3.10.310.20">
    <property type="entry name" value="DHHA2 domain"/>
    <property type="match status" value="1"/>
</dbReference>
<name>A0A1M6RX21_9FIRM</name>
<dbReference type="Pfam" id="PF00571">
    <property type="entry name" value="CBS"/>
    <property type="match status" value="2"/>
</dbReference>
<dbReference type="SUPFAM" id="SSF75138">
    <property type="entry name" value="HprK N-terminal domain-like"/>
    <property type="match status" value="1"/>
</dbReference>
<keyword evidence="5" id="KW-0464">Manganese</keyword>
<dbReference type="AlphaFoldDB" id="A0A1M6RX21"/>
<dbReference type="InterPro" id="IPR010766">
    <property type="entry name" value="DRTGG"/>
</dbReference>
<gene>
    <name evidence="10" type="ORF">SAMN02745136_02324</name>
</gene>
<dbReference type="EMBL" id="FRAC01000011">
    <property type="protein sequence ID" value="SHK36990.1"/>
    <property type="molecule type" value="Genomic_DNA"/>
</dbReference>
<dbReference type="InterPro" id="IPR004097">
    <property type="entry name" value="DHHA2"/>
</dbReference>
<dbReference type="PANTHER" id="PTHR12112">
    <property type="entry name" value="BNIP - RELATED"/>
    <property type="match status" value="1"/>
</dbReference>
<keyword evidence="3" id="KW-0479">Metal-binding</keyword>
<proteinExistence type="predicted"/>
<evidence type="ECO:0000259" key="9">
    <source>
        <dbReference type="PROSITE" id="PS51371"/>
    </source>
</evidence>
<dbReference type="SUPFAM" id="SSF54631">
    <property type="entry name" value="CBS-domain pair"/>
    <property type="match status" value="1"/>
</dbReference>
<evidence type="ECO:0000256" key="3">
    <source>
        <dbReference type="ARBA" id="ARBA00022723"/>
    </source>
</evidence>
<dbReference type="Pfam" id="PF07085">
    <property type="entry name" value="DRTGG"/>
    <property type="match status" value="1"/>
</dbReference>
<dbReference type="InterPro" id="IPR028979">
    <property type="entry name" value="Ser_kin/Pase_Hpr-like_N_sf"/>
</dbReference>
<evidence type="ECO:0000256" key="8">
    <source>
        <dbReference type="PROSITE-ProRule" id="PRU00703"/>
    </source>
</evidence>
<dbReference type="InterPro" id="IPR038763">
    <property type="entry name" value="DHH_sf"/>
</dbReference>
<keyword evidence="8" id="KW-0129">CBS domain</keyword>
<dbReference type="OrthoDB" id="9766150at2"/>
<dbReference type="SUPFAM" id="SSF64182">
    <property type="entry name" value="DHH phosphoesterases"/>
    <property type="match status" value="1"/>
</dbReference>
<comment type="catalytic activity">
    <reaction evidence="7">
        <text>diphosphate + H2O = 2 phosphate + H(+)</text>
        <dbReference type="Rhea" id="RHEA:24576"/>
        <dbReference type="ChEBI" id="CHEBI:15377"/>
        <dbReference type="ChEBI" id="CHEBI:15378"/>
        <dbReference type="ChEBI" id="CHEBI:33019"/>
        <dbReference type="ChEBI" id="CHEBI:43474"/>
        <dbReference type="EC" id="3.6.1.1"/>
    </reaction>
</comment>
<dbReference type="PROSITE" id="PS51371">
    <property type="entry name" value="CBS"/>
    <property type="match status" value="2"/>
</dbReference>